<feature type="region of interest" description="Disordered" evidence="1">
    <location>
        <begin position="1"/>
        <end position="31"/>
    </location>
</feature>
<dbReference type="EMBL" id="HG529646">
    <property type="protein sequence ID" value="CDI55364.1"/>
    <property type="molecule type" value="Genomic_DNA"/>
</dbReference>
<evidence type="ECO:0000256" key="1">
    <source>
        <dbReference type="SAM" id="MobiDB-lite"/>
    </source>
</evidence>
<accession>A0A077RCQ3</accession>
<feature type="compositionally biased region" description="Polar residues" evidence="1">
    <location>
        <begin position="1"/>
        <end position="14"/>
    </location>
</feature>
<dbReference type="AlphaFoldDB" id="A0A077RCQ3"/>
<feature type="compositionally biased region" description="Basic and acidic residues" evidence="1">
    <location>
        <begin position="15"/>
        <end position="31"/>
    </location>
</feature>
<protein>
    <submittedName>
        <fullName evidence="2">Uncharacterized protein</fullName>
    </submittedName>
</protein>
<sequence>MPSAQVQGIEQTNYRGEREQREDCGDNKEKQRNIWQVSDFFVRGRSHARPE</sequence>
<reference evidence="2" key="1">
    <citation type="journal article" date="2014" name="Genome Biol. Evol.">
        <title>Gene Loss Rather Than Gene Gain Is Associated with a Host Jump from Monocots to Dicots in the Smut Fungus Melanopsichium pennsylvanicum.</title>
        <authorList>
            <person name="Sharma R."/>
            <person name="Mishra B."/>
            <person name="Runge F."/>
            <person name="Thines M."/>
        </authorList>
    </citation>
    <scope>NUCLEOTIDE SEQUENCE</scope>
    <source>
        <strain evidence="2">4</strain>
    </source>
</reference>
<proteinExistence type="predicted"/>
<evidence type="ECO:0000313" key="2">
    <source>
        <dbReference type="EMBL" id="CDI55364.1"/>
    </source>
</evidence>
<name>A0A077RCQ3_9BASI</name>
<organism evidence="2">
    <name type="scientific">Melanopsichium pennsylvanicum 4</name>
    <dbReference type="NCBI Taxonomy" id="1398559"/>
    <lineage>
        <taxon>Eukaryota</taxon>
        <taxon>Fungi</taxon>
        <taxon>Dikarya</taxon>
        <taxon>Basidiomycota</taxon>
        <taxon>Ustilaginomycotina</taxon>
        <taxon>Ustilaginomycetes</taxon>
        <taxon>Ustilaginales</taxon>
        <taxon>Ustilaginaceae</taxon>
        <taxon>Melanopsichium</taxon>
    </lineage>
</organism>